<dbReference type="AlphaFoldDB" id="A0A6I4IT86"/>
<keyword evidence="2" id="KW-1185">Reference proteome</keyword>
<sequence>MENFKKFALTNEEGSTIKGSGRVSYSTSVDNGDGTTTITYVSFVDTNGNYTWDAGEDGSTAVVICPKGTRQITNQQL</sequence>
<evidence type="ECO:0000313" key="2">
    <source>
        <dbReference type="Proteomes" id="UP000431264"/>
    </source>
</evidence>
<dbReference type="EMBL" id="WQLW01000010">
    <property type="protein sequence ID" value="MVO10092.1"/>
    <property type="molecule type" value="Genomic_DNA"/>
</dbReference>
<gene>
    <name evidence="1" type="ORF">GOQ30_13045</name>
</gene>
<proteinExistence type="predicted"/>
<comment type="caution">
    <text evidence="1">The sequence shown here is derived from an EMBL/GenBank/DDBJ whole genome shotgun (WGS) entry which is preliminary data.</text>
</comment>
<organism evidence="1 2">
    <name type="scientific">Flavobacterium profundi</name>
    <dbReference type="NCBI Taxonomy" id="1774945"/>
    <lineage>
        <taxon>Bacteria</taxon>
        <taxon>Pseudomonadati</taxon>
        <taxon>Bacteroidota</taxon>
        <taxon>Flavobacteriia</taxon>
        <taxon>Flavobacteriales</taxon>
        <taxon>Flavobacteriaceae</taxon>
        <taxon>Flavobacterium</taxon>
    </lineage>
</organism>
<evidence type="ECO:0000313" key="1">
    <source>
        <dbReference type="EMBL" id="MVO10092.1"/>
    </source>
</evidence>
<name>A0A6I4IT86_9FLAO</name>
<dbReference type="RefSeq" id="WP_140998473.1">
    <property type="nucleotide sequence ID" value="NZ_VDCZ01000010.1"/>
</dbReference>
<reference evidence="2" key="1">
    <citation type="submission" date="2019-05" db="EMBL/GenBank/DDBJ databases">
        <title>Flavobacterium profundi sp. nov., isolated from a deep-sea seamount.</title>
        <authorList>
            <person name="Zhang D.-C."/>
        </authorList>
    </citation>
    <scope>NUCLEOTIDE SEQUENCE [LARGE SCALE GENOMIC DNA]</scope>
    <source>
        <strain evidence="2">TP390</strain>
    </source>
</reference>
<accession>A0A6I4IT86</accession>
<protein>
    <submittedName>
        <fullName evidence="1">Uncharacterized protein</fullName>
    </submittedName>
</protein>
<dbReference type="Proteomes" id="UP000431264">
    <property type="component" value="Unassembled WGS sequence"/>
</dbReference>